<reference evidence="9" key="1">
    <citation type="submission" date="2023-07" db="EMBL/GenBank/DDBJ databases">
        <title>Genomic Encyclopedia of Type Strains, Phase IV (KMG-IV): sequencing the most valuable type-strain genomes for metagenomic binning, comparative biology and taxonomic classification.</title>
        <authorList>
            <person name="Goeker M."/>
        </authorList>
    </citation>
    <scope>NUCLEOTIDE SEQUENCE</scope>
    <source>
        <strain evidence="9">DSM 23947</strain>
    </source>
</reference>
<dbReference type="InterPro" id="IPR036388">
    <property type="entry name" value="WH-like_DNA-bd_sf"/>
</dbReference>
<organism evidence="9 10">
    <name type="scientific">Oikeobacillus pervagus</name>
    <dbReference type="NCBI Taxonomy" id="1325931"/>
    <lineage>
        <taxon>Bacteria</taxon>
        <taxon>Bacillati</taxon>
        <taxon>Bacillota</taxon>
        <taxon>Bacilli</taxon>
        <taxon>Bacillales</taxon>
        <taxon>Bacillaceae</taxon>
        <taxon>Oikeobacillus</taxon>
    </lineage>
</organism>
<keyword evidence="4 5" id="KW-0963">Cytoplasm</keyword>
<comment type="function">
    <text evidence="5">Modulates RecA activity.</text>
</comment>
<evidence type="ECO:0000313" key="9">
    <source>
        <dbReference type="EMBL" id="MDQ0215983.1"/>
    </source>
</evidence>
<dbReference type="PANTHER" id="PTHR33602:SF1">
    <property type="entry name" value="REGULATORY PROTEIN RECX FAMILY PROTEIN"/>
    <property type="match status" value="1"/>
</dbReference>
<comment type="similarity">
    <text evidence="2 5">Belongs to the RecX family.</text>
</comment>
<evidence type="ECO:0000256" key="1">
    <source>
        <dbReference type="ARBA" id="ARBA00004496"/>
    </source>
</evidence>
<dbReference type="Pfam" id="PF21981">
    <property type="entry name" value="RecX_HTH3"/>
    <property type="match status" value="2"/>
</dbReference>
<feature type="domain" description="RecX third three-helical" evidence="7">
    <location>
        <begin position="156"/>
        <end position="200"/>
    </location>
</feature>
<evidence type="ECO:0000259" key="6">
    <source>
        <dbReference type="Pfam" id="PF02631"/>
    </source>
</evidence>
<dbReference type="Pfam" id="PF21982">
    <property type="entry name" value="RecX_HTH1"/>
    <property type="match status" value="1"/>
</dbReference>
<evidence type="ECO:0000256" key="2">
    <source>
        <dbReference type="ARBA" id="ARBA00009695"/>
    </source>
</evidence>
<dbReference type="HAMAP" id="MF_01114">
    <property type="entry name" value="RecX"/>
    <property type="match status" value="1"/>
</dbReference>
<feature type="domain" description="RecX first three-helical" evidence="8">
    <location>
        <begin position="64"/>
        <end position="101"/>
    </location>
</feature>
<accession>A0AAJ1WJX6</accession>
<comment type="caution">
    <text evidence="9">The sequence shown here is derived from an EMBL/GenBank/DDBJ whole genome shotgun (WGS) entry which is preliminary data.</text>
</comment>
<dbReference type="InterPro" id="IPR053925">
    <property type="entry name" value="RecX_HTH_3rd"/>
</dbReference>
<dbReference type="Proteomes" id="UP001237207">
    <property type="component" value="Unassembled WGS sequence"/>
</dbReference>
<comment type="subcellular location">
    <subcellularLocation>
        <location evidence="1 5">Cytoplasm</location>
    </subcellularLocation>
</comment>
<feature type="domain" description="RecX third three-helical" evidence="7">
    <location>
        <begin position="207"/>
        <end position="252"/>
    </location>
</feature>
<dbReference type="GO" id="GO:0005737">
    <property type="term" value="C:cytoplasm"/>
    <property type="evidence" value="ECO:0007669"/>
    <property type="project" value="UniProtKB-SubCell"/>
</dbReference>
<dbReference type="InterPro" id="IPR053926">
    <property type="entry name" value="RecX_HTH_1st"/>
</dbReference>
<evidence type="ECO:0000256" key="5">
    <source>
        <dbReference type="HAMAP-Rule" id="MF_01114"/>
    </source>
</evidence>
<sequence length="263" mass="31358">MPIITKISVQQKNKERYNIFLNDEYAFSVDEAVLTRFQLKKGKDVSHHEIQEFQIADDLRKSVNKAIHYLSRRMRSEQEVRNYLRKIEVEEAIIQAVIDRLYELNYLNDDEFTEAYVKTQMNTTDKGTELITKELKEKGIQDDLIDKHLSIFPEELQLEKAEKIVQKIALKNRNESAVQIKKKAEQSLRRKGYSWGVITQIKVETKEDDWEVLLYQLEKAKRKYTRFSGFELEMKIKQYLYRKGFSFDQIEKGIRFIRNTEGD</sequence>
<protein>
    <recommendedName>
        <fullName evidence="3 5">Regulatory protein RecX</fullName>
    </recommendedName>
</protein>
<dbReference type="GO" id="GO:0006282">
    <property type="term" value="P:regulation of DNA repair"/>
    <property type="evidence" value="ECO:0007669"/>
    <property type="project" value="UniProtKB-UniRule"/>
</dbReference>
<gene>
    <name evidence="5" type="primary">recX</name>
    <name evidence="9" type="ORF">J2S13_002405</name>
</gene>
<evidence type="ECO:0000313" key="10">
    <source>
        <dbReference type="Proteomes" id="UP001237207"/>
    </source>
</evidence>
<dbReference type="RefSeq" id="WP_307257981.1">
    <property type="nucleotide sequence ID" value="NZ_JAUSUC010000032.1"/>
</dbReference>
<keyword evidence="10" id="KW-1185">Reference proteome</keyword>
<proteinExistence type="inferred from homology"/>
<name>A0AAJ1WJX6_9BACI</name>
<feature type="domain" description="RecX second three-helical" evidence="6">
    <location>
        <begin position="108"/>
        <end position="148"/>
    </location>
</feature>
<evidence type="ECO:0000259" key="7">
    <source>
        <dbReference type="Pfam" id="PF21981"/>
    </source>
</evidence>
<dbReference type="AlphaFoldDB" id="A0AAJ1WJX6"/>
<dbReference type="Gene3D" id="1.10.10.10">
    <property type="entry name" value="Winged helix-like DNA-binding domain superfamily/Winged helix DNA-binding domain"/>
    <property type="match status" value="4"/>
</dbReference>
<dbReference type="Pfam" id="PF02631">
    <property type="entry name" value="RecX_HTH2"/>
    <property type="match status" value="1"/>
</dbReference>
<dbReference type="PANTHER" id="PTHR33602">
    <property type="entry name" value="REGULATORY PROTEIN RECX FAMILY PROTEIN"/>
    <property type="match status" value="1"/>
</dbReference>
<dbReference type="EMBL" id="JAUSUC010000032">
    <property type="protein sequence ID" value="MDQ0215983.1"/>
    <property type="molecule type" value="Genomic_DNA"/>
</dbReference>
<evidence type="ECO:0000259" key="8">
    <source>
        <dbReference type="Pfam" id="PF21982"/>
    </source>
</evidence>
<evidence type="ECO:0000256" key="4">
    <source>
        <dbReference type="ARBA" id="ARBA00022490"/>
    </source>
</evidence>
<dbReference type="InterPro" id="IPR003783">
    <property type="entry name" value="Regulatory_RecX"/>
</dbReference>
<dbReference type="InterPro" id="IPR053924">
    <property type="entry name" value="RecX_HTH_2nd"/>
</dbReference>
<evidence type="ECO:0000256" key="3">
    <source>
        <dbReference type="ARBA" id="ARBA00018111"/>
    </source>
</evidence>
<dbReference type="NCBIfam" id="NF010733">
    <property type="entry name" value="PRK14135.1"/>
    <property type="match status" value="1"/>
</dbReference>